<accession>A0A0F7ZF24</accession>
<dbReference type="EMBL" id="KQ030906">
    <property type="protein sequence ID" value="KJZ68396.1"/>
    <property type="molecule type" value="Genomic_DNA"/>
</dbReference>
<feature type="region of interest" description="Disordered" evidence="1">
    <location>
        <begin position="71"/>
        <end position="90"/>
    </location>
</feature>
<organism evidence="2 3">
    <name type="scientific">Hirsutella minnesotensis 3608</name>
    <dbReference type="NCBI Taxonomy" id="1043627"/>
    <lineage>
        <taxon>Eukaryota</taxon>
        <taxon>Fungi</taxon>
        <taxon>Dikarya</taxon>
        <taxon>Ascomycota</taxon>
        <taxon>Pezizomycotina</taxon>
        <taxon>Sordariomycetes</taxon>
        <taxon>Hypocreomycetidae</taxon>
        <taxon>Hypocreales</taxon>
        <taxon>Ophiocordycipitaceae</taxon>
        <taxon>Hirsutella</taxon>
    </lineage>
</organism>
<dbReference type="AlphaFoldDB" id="A0A0F7ZF24"/>
<reference evidence="2 3" key="1">
    <citation type="journal article" date="2014" name="Genome Biol. Evol.">
        <title>Comparative genomics and transcriptomics analyses reveal divergent lifestyle features of nematode endoparasitic fungus Hirsutella minnesotensis.</title>
        <authorList>
            <person name="Lai Y."/>
            <person name="Liu K."/>
            <person name="Zhang X."/>
            <person name="Zhang X."/>
            <person name="Li K."/>
            <person name="Wang N."/>
            <person name="Shu C."/>
            <person name="Wu Y."/>
            <person name="Wang C."/>
            <person name="Bushley K.E."/>
            <person name="Xiang M."/>
            <person name="Liu X."/>
        </authorList>
    </citation>
    <scope>NUCLEOTIDE SEQUENCE [LARGE SCALE GENOMIC DNA]</scope>
    <source>
        <strain evidence="2 3">3608</strain>
    </source>
</reference>
<evidence type="ECO:0000313" key="3">
    <source>
        <dbReference type="Proteomes" id="UP000054481"/>
    </source>
</evidence>
<dbReference type="Proteomes" id="UP000054481">
    <property type="component" value="Unassembled WGS sequence"/>
</dbReference>
<feature type="region of interest" description="Disordered" evidence="1">
    <location>
        <begin position="103"/>
        <end position="186"/>
    </location>
</feature>
<gene>
    <name evidence="2" type="ORF">HIM_12212</name>
</gene>
<feature type="compositionally biased region" description="Basic and acidic residues" evidence="1">
    <location>
        <begin position="174"/>
        <end position="186"/>
    </location>
</feature>
<sequence>MPECANLRDHMDRSEVSDVSHAWPKDHQIDDLQALFSLMDSFTPRRTAVLNFVALHPDFMSKLFSLFSPSSTKPVEGPATPADTPSPAGQCEVKPATYTDYVDSSAVDDQATAATAPQRMGHLRRPPDCEQQTDHGALSAAACPSCSKSDAEEGERQSKTKKRKTTASSVVQGHGEDAEARKLRREQEEVDYISKVKEYGPPEVWTNLWQSLHTERGRIDALFDQSTNEPQDLQNATDGDVVAHLESLFNRSERVTAHNALGIAVRRHELRQVADLYLKYSKCRKKGDVPIAVLFAQTMLPQQAAAVGAKRLTKQETYKKLAQIWRNHIKVANRWRSLSNAFGCGFLLLLPPDLYEEAGRRLDKDGDNSIIAAITEQHPTLREDLKDLSHMFTTFCEFRCLPDKKLCLETFDRNRIPNGRAELGKLLRYHKESPGRVTDVGSTADDCEPSGSGGIDATIDPALLEANTAQYRVDNAFADWLVMGNASAPLETDELGVEDVLERSLFSPKASSG</sequence>
<evidence type="ECO:0000313" key="2">
    <source>
        <dbReference type="EMBL" id="KJZ68396.1"/>
    </source>
</evidence>
<protein>
    <submittedName>
        <fullName evidence="2">Uncharacterized protein</fullName>
    </submittedName>
</protein>
<feature type="compositionally biased region" description="Basic and acidic residues" evidence="1">
    <location>
        <begin position="149"/>
        <end position="158"/>
    </location>
</feature>
<name>A0A0F7ZF24_9HYPO</name>
<evidence type="ECO:0000256" key="1">
    <source>
        <dbReference type="SAM" id="MobiDB-lite"/>
    </source>
</evidence>
<keyword evidence="3" id="KW-1185">Reference proteome</keyword>
<proteinExistence type="predicted"/>